<evidence type="ECO:0000259" key="9">
    <source>
        <dbReference type="Pfam" id="PF01431"/>
    </source>
</evidence>
<dbReference type="AlphaFoldDB" id="A0AA38CSV7"/>
<dbReference type="Gene3D" id="3.40.390.10">
    <property type="entry name" value="Collagenase (Catalytic Domain)"/>
    <property type="match status" value="1"/>
</dbReference>
<gene>
    <name evidence="11" type="ORF">GCM10025875_18910</name>
</gene>
<keyword evidence="5" id="KW-0378">Hydrolase</keyword>
<evidence type="ECO:0000259" key="10">
    <source>
        <dbReference type="Pfam" id="PF05649"/>
    </source>
</evidence>
<dbReference type="PRINTS" id="PR00786">
    <property type="entry name" value="NEPRILYSIN"/>
</dbReference>
<dbReference type="GO" id="GO:0046872">
    <property type="term" value="F:metal ion binding"/>
    <property type="evidence" value="ECO:0007669"/>
    <property type="project" value="UniProtKB-KW"/>
</dbReference>
<evidence type="ECO:0000256" key="6">
    <source>
        <dbReference type="ARBA" id="ARBA00022833"/>
    </source>
</evidence>
<keyword evidence="6" id="KW-0862">Zinc</keyword>
<evidence type="ECO:0000256" key="1">
    <source>
        <dbReference type="ARBA" id="ARBA00001947"/>
    </source>
</evidence>
<dbReference type="SUPFAM" id="SSF55486">
    <property type="entry name" value="Metalloproteases ('zincins'), catalytic domain"/>
    <property type="match status" value="1"/>
</dbReference>
<feature type="compositionally biased region" description="Polar residues" evidence="8">
    <location>
        <begin position="1"/>
        <end position="19"/>
    </location>
</feature>
<evidence type="ECO:0000256" key="3">
    <source>
        <dbReference type="ARBA" id="ARBA00022670"/>
    </source>
</evidence>
<dbReference type="InterPro" id="IPR024079">
    <property type="entry name" value="MetalloPept_cat_dom_sf"/>
</dbReference>
<dbReference type="Gene3D" id="1.10.1380.10">
    <property type="entry name" value="Neutral endopeptidase , domain2"/>
    <property type="match status" value="1"/>
</dbReference>
<evidence type="ECO:0000313" key="11">
    <source>
        <dbReference type="EMBL" id="GMA31899.1"/>
    </source>
</evidence>
<evidence type="ECO:0000256" key="7">
    <source>
        <dbReference type="ARBA" id="ARBA00023049"/>
    </source>
</evidence>
<dbReference type="GO" id="GO:0016485">
    <property type="term" value="P:protein processing"/>
    <property type="evidence" value="ECO:0007669"/>
    <property type="project" value="TreeGrafter"/>
</dbReference>
<proteinExistence type="inferred from homology"/>
<dbReference type="PANTHER" id="PTHR11733:SF167">
    <property type="entry name" value="FI17812P1-RELATED"/>
    <property type="match status" value="1"/>
</dbReference>
<comment type="caution">
    <text evidence="11">The sequence shown here is derived from an EMBL/GenBank/DDBJ whole genome shotgun (WGS) entry which is preliminary data.</text>
</comment>
<dbReference type="Pfam" id="PF01431">
    <property type="entry name" value="Peptidase_M13"/>
    <property type="match status" value="1"/>
</dbReference>
<evidence type="ECO:0000313" key="12">
    <source>
        <dbReference type="Proteomes" id="UP001157161"/>
    </source>
</evidence>
<comment type="similarity">
    <text evidence="2">Belongs to the peptidase M13 family.</text>
</comment>
<keyword evidence="3" id="KW-0645">Protease</keyword>
<sequence length="681" mass="74500">MTNPSERPEQTSSDTSPTSGAHPVPPGGDPAVRVQDDLYRHVNGTWLREHVIPADRSRDGEFHRLRDEAEEHVRAIVERASAQAADGEGSGDVSADTARIAALYSAFMDTAAIEAAGLAPLAVDLDLVTSVQHRGDLARVLGELQLTGVGGAVGLYVDTDSSEPDHYALHLAQSGLGLPDEAYYREPQHAETLAAYEAHVARQLAATTGLDAAAAAASAAVVLALETRLAAGHWDRVRDRDAVATHNPTTREELAQLLTGFDLEAWLGGLGITEAMLARVDVREPSYLEAFAQAWADVDLADWRTWLTWRVVRSRAPYLTAAVVEENFDFYGRTLTGAEEIRERWKRGVGLVEGALGDALAKLYVAEHFPPDHKARMDELVANLVEAYRRSITDLDWMSPATRERALEKLAAFTPKIGYPVRWRDYSDLDLSGDLLASVRATSAHETRRELGKLGGEVDRDEWFMTPQTVNAYYNPGMNEIVFPAAILQAPFFDPDATDAANYGGIGAVIGHEIGHGFDDQGSRYDGEGRLADWWTQEDRAEFEVRTSALIAQYDALSPAQLAGSHHVNGGLTVGENIGDLGGLSIAIKAYRIALAAASPAGVDADVEHRGLVDLFHTWGLIWRTKSRDAEAIRLLSIDPHSPEEFRANAVVRNVDEFAQTFDVRPGDELWLEPSERVRIW</sequence>
<keyword evidence="4" id="KW-0479">Metal-binding</keyword>
<reference evidence="11" key="1">
    <citation type="journal article" date="2014" name="Int. J. Syst. Evol. Microbiol.">
        <title>Complete genome sequence of Corynebacterium casei LMG S-19264T (=DSM 44701T), isolated from a smear-ripened cheese.</title>
        <authorList>
            <consortium name="US DOE Joint Genome Institute (JGI-PGF)"/>
            <person name="Walter F."/>
            <person name="Albersmeier A."/>
            <person name="Kalinowski J."/>
            <person name="Ruckert C."/>
        </authorList>
    </citation>
    <scope>NUCLEOTIDE SEQUENCE</scope>
    <source>
        <strain evidence="11">NBRC 112290</strain>
    </source>
</reference>
<dbReference type="GO" id="GO:0004222">
    <property type="term" value="F:metalloendopeptidase activity"/>
    <property type="evidence" value="ECO:0007669"/>
    <property type="project" value="InterPro"/>
</dbReference>
<feature type="region of interest" description="Disordered" evidence="8">
    <location>
        <begin position="1"/>
        <end position="31"/>
    </location>
</feature>
<dbReference type="Pfam" id="PF05649">
    <property type="entry name" value="Peptidase_M13_N"/>
    <property type="match status" value="1"/>
</dbReference>
<dbReference type="RefSeq" id="WP_284250636.1">
    <property type="nucleotide sequence ID" value="NZ_BSUM01000001.1"/>
</dbReference>
<name>A0AA38CSV7_9MICO</name>
<evidence type="ECO:0000256" key="2">
    <source>
        <dbReference type="ARBA" id="ARBA00007357"/>
    </source>
</evidence>
<keyword evidence="12" id="KW-1185">Reference proteome</keyword>
<evidence type="ECO:0000256" key="8">
    <source>
        <dbReference type="SAM" id="MobiDB-lite"/>
    </source>
</evidence>
<reference evidence="11" key="2">
    <citation type="submission" date="2023-02" db="EMBL/GenBank/DDBJ databases">
        <authorList>
            <person name="Sun Q."/>
            <person name="Mori K."/>
        </authorList>
    </citation>
    <scope>NUCLEOTIDE SEQUENCE</scope>
    <source>
        <strain evidence="11">NBRC 112290</strain>
    </source>
</reference>
<protein>
    <submittedName>
        <fullName evidence="11">Peptidase M13</fullName>
    </submittedName>
</protein>
<evidence type="ECO:0000256" key="4">
    <source>
        <dbReference type="ARBA" id="ARBA00022723"/>
    </source>
</evidence>
<dbReference type="Proteomes" id="UP001157161">
    <property type="component" value="Unassembled WGS sequence"/>
</dbReference>
<accession>A0AA38CSV7</accession>
<feature type="domain" description="Peptidase M13 C-terminal" evidence="9">
    <location>
        <begin position="471"/>
        <end position="678"/>
    </location>
</feature>
<organism evidence="11 12">
    <name type="scientific">Litorihabitans aurantiacus</name>
    <dbReference type="NCBI Taxonomy" id="1930061"/>
    <lineage>
        <taxon>Bacteria</taxon>
        <taxon>Bacillati</taxon>
        <taxon>Actinomycetota</taxon>
        <taxon>Actinomycetes</taxon>
        <taxon>Micrococcales</taxon>
        <taxon>Beutenbergiaceae</taxon>
        <taxon>Litorihabitans</taxon>
    </lineage>
</organism>
<dbReference type="EMBL" id="BSUM01000001">
    <property type="protein sequence ID" value="GMA31899.1"/>
    <property type="molecule type" value="Genomic_DNA"/>
</dbReference>
<dbReference type="PROSITE" id="PS51885">
    <property type="entry name" value="NEPRILYSIN"/>
    <property type="match status" value="1"/>
</dbReference>
<dbReference type="CDD" id="cd08662">
    <property type="entry name" value="M13"/>
    <property type="match status" value="1"/>
</dbReference>
<comment type="cofactor">
    <cofactor evidence="1">
        <name>Zn(2+)</name>
        <dbReference type="ChEBI" id="CHEBI:29105"/>
    </cofactor>
</comment>
<dbReference type="InterPro" id="IPR042089">
    <property type="entry name" value="Peptidase_M13_dom_2"/>
</dbReference>
<evidence type="ECO:0000256" key="5">
    <source>
        <dbReference type="ARBA" id="ARBA00022801"/>
    </source>
</evidence>
<dbReference type="InterPro" id="IPR008753">
    <property type="entry name" value="Peptidase_M13_N"/>
</dbReference>
<dbReference type="PANTHER" id="PTHR11733">
    <property type="entry name" value="ZINC METALLOPROTEASE FAMILY M13 NEPRILYSIN-RELATED"/>
    <property type="match status" value="1"/>
</dbReference>
<keyword evidence="7" id="KW-0482">Metalloprotease</keyword>
<dbReference type="GO" id="GO:0005886">
    <property type="term" value="C:plasma membrane"/>
    <property type="evidence" value="ECO:0007669"/>
    <property type="project" value="TreeGrafter"/>
</dbReference>
<dbReference type="InterPro" id="IPR000718">
    <property type="entry name" value="Peptidase_M13"/>
</dbReference>
<feature type="domain" description="Peptidase M13 N-terminal" evidence="10">
    <location>
        <begin position="35"/>
        <end position="420"/>
    </location>
</feature>
<dbReference type="InterPro" id="IPR018497">
    <property type="entry name" value="Peptidase_M13_C"/>
</dbReference>